<comment type="caution">
    <text evidence="2">The sequence shown here is derived from an EMBL/GenBank/DDBJ whole genome shotgun (WGS) entry which is preliminary data.</text>
</comment>
<keyword evidence="1" id="KW-0472">Membrane</keyword>
<dbReference type="Proteomes" id="UP000243515">
    <property type="component" value="Unassembled WGS sequence"/>
</dbReference>
<name>A0A232M5Y8_9EURO</name>
<keyword evidence="3" id="KW-1185">Reference proteome</keyword>
<evidence type="ECO:0008006" key="4">
    <source>
        <dbReference type="Google" id="ProtNLM"/>
    </source>
</evidence>
<feature type="transmembrane region" description="Helical" evidence="1">
    <location>
        <begin position="99"/>
        <end position="122"/>
    </location>
</feature>
<accession>A0A232M5Y8</accession>
<evidence type="ECO:0000313" key="2">
    <source>
        <dbReference type="EMBL" id="OXV11811.1"/>
    </source>
</evidence>
<dbReference type="PANTHER" id="PTHR37992">
    <property type="entry name" value="EXPRESSED PROTEIN"/>
    <property type="match status" value="1"/>
</dbReference>
<protein>
    <recommendedName>
        <fullName evidence="4">DUF1774-domain-containing protein</fullName>
    </recommendedName>
</protein>
<reference evidence="2 3" key="1">
    <citation type="journal article" date="2015" name="Environ. Microbiol.">
        <title>Metagenome sequence of Elaphomyces granulatus from sporocarp tissue reveals Ascomycota ectomycorrhizal fingerprints of genome expansion and a Proteobacteria-rich microbiome.</title>
        <authorList>
            <person name="Quandt C.A."/>
            <person name="Kohler A."/>
            <person name="Hesse C.N."/>
            <person name="Sharpton T.J."/>
            <person name="Martin F."/>
            <person name="Spatafora J.W."/>
        </authorList>
    </citation>
    <scope>NUCLEOTIDE SEQUENCE [LARGE SCALE GENOMIC DNA]</scope>
    <source>
        <strain evidence="2 3">OSC145934</strain>
    </source>
</reference>
<sequence>MSYYNPFIRHDSHARRILNTHRVLAVLSWVLVVVVGLNYSVNKPHDIPDGHTIWEQVDLHPTAFSQSVVVTAIFWILLLLFQVSYLWHLFSQDPVRVTAAANVASHFTLNNLFVFAFIMLWVRNQFWPAEIVLVAHQISQSSAYWIHLGSPPFVSLSALSGPYAWTLMTLFWDGAVAVGSNDIGARLAANIFIWVIFVIGIIHIFLVRDYLGGYALSLLTLSLAVKQFEIKVISLQWIFAFVIFAVFFLGSLYVSTTVYSERDIFFVKIVTQEEDREREPLLTGQESG</sequence>
<feature type="transmembrane region" description="Helical" evidence="1">
    <location>
        <begin position="21"/>
        <end position="41"/>
    </location>
</feature>
<feature type="transmembrane region" description="Helical" evidence="1">
    <location>
        <begin position="64"/>
        <end position="87"/>
    </location>
</feature>
<dbReference type="EMBL" id="NPHW01002285">
    <property type="protein sequence ID" value="OXV11811.1"/>
    <property type="molecule type" value="Genomic_DNA"/>
</dbReference>
<dbReference type="Pfam" id="PF08611">
    <property type="entry name" value="DUF1774"/>
    <property type="match status" value="1"/>
</dbReference>
<gene>
    <name evidence="2" type="ORF">Egran_00428</name>
</gene>
<dbReference type="PANTHER" id="PTHR37992:SF1">
    <property type="entry name" value="DUF1774-DOMAIN-CONTAINING PROTEIN"/>
    <property type="match status" value="1"/>
</dbReference>
<organism evidence="2 3">
    <name type="scientific">Elaphomyces granulatus</name>
    <dbReference type="NCBI Taxonomy" id="519963"/>
    <lineage>
        <taxon>Eukaryota</taxon>
        <taxon>Fungi</taxon>
        <taxon>Dikarya</taxon>
        <taxon>Ascomycota</taxon>
        <taxon>Pezizomycotina</taxon>
        <taxon>Eurotiomycetes</taxon>
        <taxon>Eurotiomycetidae</taxon>
        <taxon>Eurotiales</taxon>
        <taxon>Elaphomycetaceae</taxon>
        <taxon>Elaphomyces</taxon>
    </lineage>
</organism>
<dbReference type="InterPro" id="IPR013920">
    <property type="entry name" value="DUF1774_fun"/>
</dbReference>
<dbReference type="AlphaFoldDB" id="A0A232M5Y8"/>
<feature type="transmembrane region" description="Helical" evidence="1">
    <location>
        <begin position="162"/>
        <end position="180"/>
    </location>
</feature>
<evidence type="ECO:0000256" key="1">
    <source>
        <dbReference type="SAM" id="Phobius"/>
    </source>
</evidence>
<proteinExistence type="predicted"/>
<feature type="transmembrane region" description="Helical" evidence="1">
    <location>
        <begin position="235"/>
        <end position="254"/>
    </location>
</feature>
<feature type="transmembrane region" description="Helical" evidence="1">
    <location>
        <begin position="187"/>
        <end position="205"/>
    </location>
</feature>
<keyword evidence="1" id="KW-0812">Transmembrane</keyword>
<dbReference type="OrthoDB" id="3342455at2759"/>
<evidence type="ECO:0000313" key="3">
    <source>
        <dbReference type="Proteomes" id="UP000243515"/>
    </source>
</evidence>
<keyword evidence="1" id="KW-1133">Transmembrane helix</keyword>